<feature type="region of interest" description="Disordered" evidence="1">
    <location>
        <begin position="74"/>
        <end position="153"/>
    </location>
</feature>
<keyword evidence="3" id="KW-1185">Reference proteome</keyword>
<sequence>MRILPRRRDMYKNVPSCTVSFTICSHDPYLLAPDTIHIPNDIKRFERTVTINVHSHTTRRISRLTIMAVVLMSNPKSNSTANRTGERFGEKVSEGQTERRDATPVKTVRKKKSSLDLRDIFQRGEGTSHDVNQEKEGHQSKSPGCAWHDSGAE</sequence>
<protein>
    <submittedName>
        <fullName evidence="2">Uncharacterized protein</fullName>
    </submittedName>
</protein>
<name>A0A4S4LS84_9AGAM</name>
<evidence type="ECO:0000256" key="1">
    <source>
        <dbReference type="SAM" id="MobiDB-lite"/>
    </source>
</evidence>
<evidence type="ECO:0000313" key="3">
    <source>
        <dbReference type="Proteomes" id="UP000310158"/>
    </source>
</evidence>
<dbReference type="AlphaFoldDB" id="A0A4S4LS84"/>
<dbReference type="EMBL" id="SGPL01000219">
    <property type="protein sequence ID" value="THH15262.1"/>
    <property type="molecule type" value="Genomic_DNA"/>
</dbReference>
<gene>
    <name evidence="2" type="ORF">EW146_g5184</name>
</gene>
<feature type="compositionally biased region" description="Polar residues" evidence="1">
    <location>
        <begin position="74"/>
        <end position="83"/>
    </location>
</feature>
<feature type="compositionally biased region" description="Basic and acidic residues" evidence="1">
    <location>
        <begin position="113"/>
        <end position="139"/>
    </location>
</feature>
<organism evidence="2 3">
    <name type="scientific">Bondarzewia mesenterica</name>
    <dbReference type="NCBI Taxonomy" id="1095465"/>
    <lineage>
        <taxon>Eukaryota</taxon>
        <taxon>Fungi</taxon>
        <taxon>Dikarya</taxon>
        <taxon>Basidiomycota</taxon>
        <taxon>Agaricomycotina</taxon>
        <taxon>Agaricomycetes</taxon>
        <taxon>Russulales</taxon>
        <taxon>Bondarzewiaceae</taxon>
        <taxon>Bondarzewia</taxon>
    </lineage>
</organism>
<reference evidence="2 3" key="1">
    <citation type="submission" date="2019-02" db="EMBL/GenBank/DDBJ databases">
        <title>Genome sequencing of the rare red list fungi Bondarzewia mesenterica.</title>
        <authorList>
            <person name="Buettner E."/>
            <person name="Kellner H."/>
        </authorList>
    </citation>
    <scope>NUCLEOTIDE SEQUENCE [LARGE SCALE GENOMIC DNA]</scope>
    <source>
        <strain evidence="2 3">DSM 108281</strain>
    </source>
</reference>
<dbReference type="Proteomes" id="UP000310158">
    <property type="component" value="Unassembled WGS sequence"/>
</dbReference>
<feature type="compositionally biased region" description="Basic and acidic residues" evidence="1">
    <location>
        <begin position="84"/>
        <end position="103"/>
    </location>
</feature>
<proteinExistence type="predicted"/>
<evidence type="ECO:0000313" key="2">
    <source>
        <dbReference type="EMBL" id="THH15262.1"/>
    </source>
</evidence>
<comment type="caution">
    <text evidence="2">The sequence shown here is derived from an EMBL/GenBank/DDBJ whole genome shotgun (WGS) entry which is preliminary data.</text>
</comment>
<accession>A0A4S4LS84</accession>